<comment type="caution">
    <text evidence="1">The sequence shown here is derived from an EMBL/GenBank/DDBJ whole genome shotgun (WGS) entry which is preliminary data.</text>
</comment>
<evidence type="ECO:0000313" key="1">
    <source>
        <dbReference type="EMBL" id="HDY58157.1"/>
    </source>
</evidence>
<proteinExistence type="predicted"/>
<name>A0A7V1EH76_UNCW3</name>
<accession>A0A7V1EH76</accession>
<dbReference type="EMBL" id="DSKY01000003">
    <property type="protein sequence ID" value="HDY58157.1"/>
    <property type="molecule type" value="Genomic_DNA"/>
</dbReference>
<gene>
    <name evidence="1" type="ORF">ENP86_01160</name>
</gene>
<organism evidence="1">
    <name type="scientific">candidate division WOR-3 bacterium</name>
    <dbReference type="NCBI Taxonomy" id="2052148"/>
    <lineage>
        <taxon>Bacteria</taxon>
        <taxon>Bacteria division WOR-3</taxon>
    </lineage>
</organism>
<protein>
    <submittedName>
        <fullName evidence="1">Uncharacterized protein</fullName>
    </submittedName>
</protein>
<sequence>MKVYSIFLFAGIVYGITLPANIDKAKMDEDTPVGGIHIPVVPRQDIIIADSSHSEYTMWTQMQECLGYEPQDGYLQFVCRNFAIGNNIDVWQTDRTFSFTVTDVNVYSGQLGGARYPN</sequence>
<dbReference type="AlphaFoldDB" id="A0A7V1EH76"/>
<reference evidence="1" key="1">
    <citation type="journal article" date="2020" name="mSystems">
        <title>Genome- and Community-Level Interaction Insights into Carbon Utilization and Element Cycling Functions of Hydrothermarchaeota in Hydrothermal Sediment.</title>
        <authorList>
            <person name="Zhou Z."/>
            <person name="Liu Y."/>
            <person name="Xu W."/>
            <person name="Pan J."/>
            <person name="Luo Z.H."/>
            <person name="Li M."/>
        </authorList>
    </citation>
    <scope>NUCLEOTIDE SEQUENCE [LARGE SCALE GENOMIC DNA]</scope>
    <source>
        <strain evidence="1">SpSt-258</strain>
    </source>
</reference>